<dbReference type="PANTHER" id="PTHR28047:SF5">
    <property type="entry name" value="PROTEIN DCG1"/>
    <property type="match status" value="1"/>
</dbReference>
<evidence type="ECO:0008006" key="3">
    <source>
        <dbReference type="Google" id="ProtNLM"/>
    </source>
</evidence>
<dbReference type="GO" id="GO:0047661">
    <property type="term" value="F:amino-acid racemase activity"/>
    <property type="evidence" value="ECO:0007669"/>
    <property type="project" value="InterPro"/>
</dbReference>
<dbReference type="InterPro" id="IPR052186">
    <property type="entry name" value="Hydantoin_racemase-like"/>
</dbReference>
<reference evidence="2" key="1">
    <citation type="submission" date="2018-05" db="EMBL/GenBank/DDBJ databases">
        <authorList>
            <person name="Lanie J.A."/>
            <person name="Ng W.-L."/>
            <person name="Kazmierczak K.M."/>
            <person name="Andrzejewski T.M."/>
            <person name="Davidsen T.M."/>
            <person name="Wayne K.J."/>
            <person name="Tettelin H."/>
            <person name="Glass J.I."/>
            <person name="Rusch D."/>
            <person name="Podicherti R."/>
            <person name="Tsui H.-C.T."/>
            <person name="Winkler M.E."/>
        </authorList>
    </citation>
    <scope>NUCLEOTIDE SEQUENCE</scope>
</reference>
<accession>A0A382D6E7</accession>
<organism evidence="2">
    <name type="scientific">marine metagenome</name>
    <dbReference type="NCBI Taxonomy" id="408172"/>
    <lineage>
        <taxon>unclassified sequences</taxon>
        <taxon>metagenomes</taxon>
        <taxon>ecological metagenomes</taxon>
    </lineage>
</organism>
<dbReference type="PANTHER" id="PTHR28047">
    <property type="entry name" value="PROTEIN DCG1"/>
    <property type="match status" value="1"/>
</dbReference>
<dbReference type="InterPro" id="IPR053714">
    <property type="entry name" value="Iso_Racemase_Enz_sf"/>
</dbReference>
<evidence type="ECO:0000313" key="2">
    <source>
        <dbReference type="EMBL" id="SVB34066.1"/>
    </source>
</evidence>
<feature type="non-terminal residue" evidence="2">
    <location>
        <position position="94"/>
    </location>
</feature>
<dbReference type="Gene3D" id="3.40.50.12500">
    <property type="match status" value="1"/>
</dbReference>
<comment type="similarity">
    <text evidence="1">Belongs to the HyuE racemase family.</text>
</comment>
<protein>
    <recommendedName>
        <fullName evidence="3">Asp/Glu racemase</fullName>
    </recommendedName>
</protein>
<proteinExistence type="inferred from homology"/>
<sequence length="94" mass="10040">MQRSAIEKAISTGERFGVLALSEQSIKRHMAYMRGLGLDGQLAGELPLDISVDEAANDAGSFEKIVSQGRRLIDESGADVLILGCAGMASYREP</sequence>
<dbReference type="AlphaFoldDB" id="A0A382D6E7"/>
<evidence type="ECO:0000256" key="1">
    <source>
        <dbReference type="ARBA" id="ARBA00038414"/>
    </source>
</evidence>
<dbReference type="InterPro" id="IPR015942">
    <property type="entry name" value="Asp/Glu/hydantoin_racemase"/>
</dbReference>
<dbReference type="EMBL" id="UINC01037887">
    <property type="protein sequence ID" value="SVB34066.1"/>
    <property type="molecule type" value="Genomic_DNA"/>
</dbReference>
<name>A0A382D6E7_9ZZZZ</name>
<gene>
    <name evidence="2" type="ORF">METZ01_LOCUS186920</name>
</gene>
<dbReference type="Pfam" id="PF01177">
    <property type="entry name" value="Asp_Glu_race"/>
    <property type="match status" value="1"/>
</dbReference>